<keyword evidence="11" id="KW-1185">Reference proteome</keyword>
<feature type="domain" description="Cadherin" evidence="9">
    <location>
        <begin position="222"/>
        <end position="353"/>
    </location>
</feature>
<dbReference type="Pfam" id="PF00028">
    <property type="entry name" value="Cadherin"/>
    <property type="match status" value="1"/>
</dbReference>
<dbReference type="GO" id="GO:0005886">
    <property type="term" value="C:plasma membrane"/>
    <property type="evidence" value="ECO:0007669"/>
    <property type="project" value="InterPro"/>
</dbReference>
<feature type="transmembrane region" description="Helical" evidence="8">
    <location>
        <begin position="1655"/>
        <end position="1680"/>
    </location>
</feature>
<feature type="domain" description="Cadherin" evidence="9">
    <location>
        <begin position="1178"/>
        <end position="1297"/>
    </location>
</feature>
<feature type="domain" description="Cadherin" evidence="9">
    <location>
        <begin position="628"/>
        <end position="773"/>
    </location>
</feature>
<dbReference type="PANTHER" id="PTHR24026">
    <property type="entry name" value="FAT ATYPICAL CADHERIN-RELATED"/>
    <property type="match status" value="1"/>
</dbReference>
<evidence type="ECO:0000313" key="11">
    <source>
        <dbReference type="Proteomes" id="UP000094527"/>
    </source>
</evidence>
<keyword evidence="6 8" id="KW-0472">Membrane</keyword>
<comment type="subcellular location">
    <subcellularLocation>
        <location evidence="1">Membrane</location>
    </subcellularLocation>
</comment>
<dbReference type="SUPFAM" id="SSF49313">
    <property type="entry name" value="Cadherin-like"/>
    <property type="match status" value="7"/>
</dbReference>
<dbReference type="GO" id="GO:0007156">
    <property type="term" value="P:homophilic cell adhesion via plasma membrane adhesion molecules"/>
    <property type="evidence" value="ECO:0007669"/>
    <property type="project" value="InterPro"/>
</dbReference>
<dbReference type="PROSITE" id="PS00232">
    <property type="entry name" value="CADHERIN_1"/>
    <property type="match status" value="2"/>
</dbReference>
<dbReference type="Proteomes" id="UP000094527">
    <property type="component" value="Unassembled WGS sequence"/>
</dbReference>
<dbReference type="InterPro" id="IPR020894">
    <property type="entry name" value="Cadherin_CS"/>
</dbReference>
<dbReference type="GO" id="GO:0005509">
    <property type="term" value="F:calcium ion binding"/>
    <property type="evidence" value="ECO:0007669"/>
    <property type="project" value="UniProtKB-UniRule"/>
</dbReference>
<dbReference type="STRING" id="48709.A0A1D2NL80"/>
<gene>
    <name evidence="10" type="ORF">Ocin01_00666</name>
</gene>
<dbReference type="CDD" id="cd11304">
    <property type="entry name" value="Cadherin_repeat"/>
    <property type="match status" value="7"/>
</dbReference>
<dbReference type="EMBL" id="LJIJ01000012">
    <property type="protein sequence ID" value="ODN06001.1"/>
    <property type="molecule type" value="Genomic_DNA"/>
</dbReference>
<evidence type="ECO:0000256" key="4">
    <source>
        <dbReference type="ARBA" id="ARBA00022837"/>
    </source>
</evidence>
<feature type="domain" description="Cadherin" evidence="9">
    <location>
        <begin position="1320"/>
        <end position="1430"/>
    </location>
</feature>
<dbReference type="Gene3D" id="2.60.40.60">
    <property type="entry name" value="Cadherins"/>
    <property type="match status" value="8"/>
</dbReference>
<name>A0A1D2NL80_ORCCI</name>
<dbReference type="PANTHER" id="PTHR24026:SF133">
    <property type="entry name" value="CADHERIN-RELATED FAMILY MEMBER 2"/>
    <property type="match status" value="1"/>
</dbReference>
<keyword evidence="5 8" id="KW-1133">Transmembrane helix</keyword>
<evidence type="ECO:0000259" key="9">
    <source>
        <dbReference type="PROSITE" id="PS50268"/>
    </source>
</evidence>
<evidence type="ECO:0000256" key="1">
    <source>
        <dbReference type="ARBA" id="ARBA00004370"/>
    </source>
</evidence>
<evidence type="ECO:0000313" key="10">
    <source>
        <dbReference type="EMBL" id="ODN06001.1"/>
    </source>
</evidence>
<feature type="domain" description="Cadherin" evidence="9">
    <location>
        <begin position="495"/>
        <end position="626"/>
    </location>
</feature>
<evidence type="ECO:0000256" key="5">
    <source>
        <dbReference type="ARBA" id="ARBA00022989"/>
    </source>
</evidence>
<feature type="domain" description="Cadherin" evidence="9">
    <location>
        <begin position="132"/>
        <end position="221"/>
    </location>
</feature>
<dbReference type="InterPro" id="IPR002126">
    <property type="entry name" value="Cadherin-like_dom"/>
</dbReference>
<reference evidence="10 11" key="1">
    <citation type="journal article" date="2016" name="Genome Biol. Evol.">
        <title>Gene Family Evolution Reflects Adaptation to Soil Environmental Stressors in the Genome of the Collembolan Orchesella cincta.</title>
        <authorList>
            <person name="Faddeeva-Vakhrusheva A."/>
            <person name="Derks M.F."/>
            <person name="Anvar S.Y."/>
            <person name="Agamennone V."/>
            <person name="Suring W."/>
            <person name="Smit S."/>
            <person name="van Straalen N.M."/>
            <person name="Roelofs D."/>
        </authorList>
    </citation>
    <scope>NUCLEOTIDE SEQUENCE [LARGE SCALE GENOMIC DNA]</scope>
    <source>
        <tissue evidence="10">Mixed pool</tissue>
    </source>
</reference>
<keyword evidence="4 7" id="KW-0106">Calcium</keyword>
<dbReference type="PRINTS" id="PR00205">
    <property type="entry name" value="CADHERIN"/>
</dbReference>
<dbReference type="OrthoDB" id="6379298at2759"/>
<feature type="domain" description="Cadherin" evidence="9">
    <location>
        <begin position="867"/>
        <end position="913"/>
    </location>
</feature>
<evidence type="ECO:0000256" key="7">
    <source>
        <dbReference type="PROSITE-ProRule" id="PRU00043"/>
    </source>
</evidence>
<sequence>MFVEADEPLDGVLVEDDGVTVRVNENVGLGTSDGFIIANIMLDGPGNVTTGGSVYFSAKKSEDPSVWHLYQSIPFDFEALSSPVFDFILASGSDVQSATIFIVDVNDNVPRFVRTEPDPILPVKELVCNPDVELFKVLAVDDDVADNSTLIYDVTEGGGASPFRINSQGSVFCREALDYLKQTSHRLDFTFKDQRVGEEPNVGTHSLTIMVDDVPNRPPEFTRPPNIRSVEEGSQIGTTLFSVQARDGDYQLNWPIKYEIFDEHNLNLFEITDEGDVKVLNEIDAENEDLLGMELLYTFTIVAKEDYNEDEFDLEPELTETRQSVTISIEDINVFILIFYLTFTKIMDNPPRLCNADGANCETTKTYAFSIREDHTGQALEEPLTVKDIDYTTKNIRFRAAFAENTPSEITNAFSISPETGIGEEAFQIVVKDVTAIDFENEFWHNENNEAKPATFTVEFTASDADYPEHKATAVITATITDLNDNPPRFQLPEGQTQFQFAICENTPAGTKLKNKIPNPIDSKDCKNSVDGEDVKVFAEDFDATPSFGQPSVIYRWSRSSRTPPIDVNPKTGEMTMNDQGTFDYERLTEETFVLEAADSDGEVNGLVSSVEIRFQILDVNDVPVDLRVQTNRVEIPENTSMSEPVIQGIIASDVDVTANIKLTMEVANTFARVADSSNKSNLRWQELHGLEDDIKKWFKLEIDEEQSTDKRKVATIILGELLPDREGNGEQDVDRVDLVITATDENTETNDRTVSQVVTITLKDINDNPPTWPPGEDSSNLVVTYLEDEEWGDEGDQSSDSDREIHRFRVVDPDTDTNFIFVKSNPECRTKLNESMCNEILELIELVAPNVKIGSADLRRVKGKLIDREKREYFDGDSDTLEYTITISDGENSLESKFSISVGDRNDNNPIFNDTYGEVLYVDELVSTEEDILTLGATDKDHPEKYGNVSYLIVDDGAEGDSNNGMDQFNITLKTGILKAVPGAYNWTLTKEYRVQIRATDYYRPSQSSGSNSNDLPLYLTIRVNDKNNHDPEFLTKQEGVENPLIEIKEREPVPNEPFAQTVILRDLDNSDLDNGKLSVEIIKVVLDKDGDVVENPELMELFRLGSITENKVENKWELPIIPTQNFTGLWGTYTLTLNASDGVESQPSQRAKDAVYVIRILNENLNAPAFIYPEDNTTSIYISITDSGVSQRLVDLKNNETLPDVLATDPDEKENGVVRYGLELHDNEEKTECRDNFQIDGNSGRITLKERFLPEFAGNHCILLIKAYDMGDEPQSSYRTMDFLQLTELNIPPMFNVTEQKVMISENNTLAYANLSLAYDLDIENENPLYPNDQVYYFIKGGAIDVFDLREREFENENGEAVQLPILAPKEILDREEIDEYRLTIYATNNPTGDEVGIVEPEDVDTNNKQFLVVNVEVLDVKDTDPKFATEGNITGGFSTTSKTDDVISIVTVIDPDLEDPVSFEITSGFTASDPSLAPNVPRPFELVSGSEKNTVAIVIKFDPQPNYKGYYRFQITATDTVGFSVSTICQMYMVTDANKLNLYFINDLEFFTQDRQDELSRILSEAFSMRCNIDRVIVDTTGLISLSRTIVETHFIDLEKNEPVLARFIINMQYRPDVFTNYTTQLVEQGLNLAPNGIGGPQEDPVKNTDEIIIYILIAGVAVLVIALLIISASCFYNNRGLSRRVRALTATAFGSQKSDLNRLGVTMDAPNTNEFAIEGSNPVWTIDTEPKRFPDFDAESVGSGGSVLIGAEDEEYFKSSSKNPMFQAEDVVANYDSDVELSDRKSYGQYDYEPSHHNQKIDLEDGNAPFAARTTRNPLMDLGKSIDVDEPDPYEQDADFFQIDGNADDAAMF</sequence>
<dbReference type="SMART" id="SM00112">
    <property type="entry name" value="CA"/>
    <property type="match status" value="9"/>
</dbReference>
<evidence type="ECO:0000256" key="3">
    <source>
        <dbReference type="ARBA" id="ARBA00022737"/>
    </source>
</evidence>
<keyword evidence="3" id="KW-0677">Repeat</keyword>
<organism evidence="10 11">
    <name type="scientific">Orchesella cincta</name>
    <name type="common">Springtail</name>
    <name type="synonym">Podura cincta</name>
    <dbReference type="NCBI Taxonomy" id="48709"/>
    <lineage>
        <taxon>Eukaryota</taxon>
        <taxon>Metazoa</taxon>
        <taxon>Ecdysozoa</taxon>
        <taxon>Arthropoda</taxon>
        <taxon>Hexapoda</taxon>
        <taxon>Collembola</taxon>
        <taxon>Entomobryomorpha</taxon>
        <taxon>Entomobryoidea</taxon>
        <taxon>Orchesellidae</taxon>
        <taxon>Orchesellinae</taxon>
        <taxon>Orchesella</taxon>
    </lineage>
</organism>
<comment type="caution">
    <text evidence="10">The sequence shown here is derived from an EMBL/GenBank/DDBJ whole genome shotgun (WGS) entry which is preliminary data.</text>
</comment>
<feature type="domain" description="Cadherin" evidence="9">
    <location>
        <begin position="923"/>
        <end position="1035"/>
    </location>
</feature>
<feature type="domain" description="Cadherin" evidence="9">
    <location>
        <begin position="363"/>
        <end position="490"/>
    </location>
</feature>
<evidence type="ECO:0000256" key="2">
    <source>
        <dbReference type="ARBA" id="ARBA00022692"/>
    </source>
</evidence>
<accession>A0A1D2NL80</accession>
<dbReference type="OMA" id="YHADGFE"/>
<dbReference type="PROSITE" id="PS50268">
    <property type="entry name" value="CADHERIN_2"/>
    <property type="match status" value="9"/>
</dbReference>
<dbReference type="InterPro" id="IPR015919">
    <property type="entry name" value="Cadherin-like_sf"/>
</dbReference>
<evidence type="ECO:0000256" key="6">
    <source>
        <dbReference type="ARBA" id="ARBA00023136"/>
    </source>
</evidence>
<evidence type="ECO:0000256" key="8">
    <source>
        <dbReference type="SAM" id="Phobius"/>
    </source>
</evidence>
<proteinExistence type="predicted"/>
<protein>
    <submittedName>
        <fullName evidence="10">Cadherin-23</fullName>
    </submittedName>
</protein>
<keyword evidence="2 8" id="KW-0812">Transmembrane</keyword>